<sequence length="582" mass="62734">MRFTALLSLLPLVSAQLALPNPPFLPPDISAGAISTTGGGLPNSAWSSLLGSLLYFYDEQRSGVLPSTNRVPWRNDSLIYEGKDLGIDLIGGFYDAGDFSKDTYPLSFALMSMCWGATDFGKGYDMANQTAYLDDTLRWGLDWLMKAHPNASSLVVMVPNGKFDNSYWGGDRSIPSPRPVYMINDANPGTDAAAQAAAAFAACSNLYASRSFSSAYSSPASLKNDSYADTLLTHAQQLYSFAVNATSGRKTYQTSVPQVTYAYASSGYGDELTMAALFLAAATGSSSLYKDAETFFSKYGLGKDPRVFNWDSKTPGLLVLFAQLNQASSNYGGNFTTWRTQAENYFDDIVNHKGPGFMTDDGLLYYDGDSDDASLNPALNAAMLLNRFAPLASNSEKKTAYQNFAKSQIDYALGKNSMSMPYIVGVNPNSPTNPHSAMAAGGFDIGQIDTDPPKEAYVLAGAVVGGPDRRGRFFDIRSDWPQTEIALDYNAPMLTLASMQVASDSSDPFYTSLQPGAYDKVRPKGRPCDSAIQDGCQGSRLSKNATLAMAIVITAVGLLIVGLSAWYIILVRKSRGFGKVSY</sequence>
<keyword evidence="4 9" id="KW-0136">Cellulose degradation</keyword>
<gene>
    <name evidence="13" type="ORF">JR316_005968</name>
</gene>
<reference evidence="13" key="1">
    <citation type="submission" date="2021-02" db="EMBL/GenBank/DDBJ databases">
        <title>Psilocybe cubensis genome.</title>
        <authorList>
            <person name="Mckernan K.J."/>
            <person name="Crawford S."/>
            <person name="Trippe A."/>
            <person name="Kane L.T."/>
            <person name="Mclaughlin S."/>
        </authorList>
    </citation>
    <scope>NUCLEOTIDE SEQUENCE [LARGE SCALE GENOMIC DNA]</scope>
    <source>
        <strain evidence="13">MGC-MH-2018</strain>
    </source>
</reference>
<evidence type="ECO:0000256" key="11">
    <source>
        <dbReference type="SAM" id="SignalP"/>
    </source>
</evidence>
<evidence type="ECO:0000259" key="12">
    <source>
        <dbReference type="Pfam" id="PF00759"/>
    </source>
</evidence>
<dbReference type="OrthoDB" id="10257085at2759"/>
<dbReference type="PROSITE" id="PS00698">
    <property type="entry name" value="GH9_3"/>
    <property type="match status" value="1"/>
</dbReference>
<evidence type="ECO:0000313" key="13">
    <source>
        <dbReference type="EMBL" id="KAG5169412.1"/>
    </source>
</evidence>
<keyword evidence="11" id="KW-0732">Signal</keyword>
<keyword evidence="7 8" id="KW-0624">Polysaccharide degradation</keyword>
<comment type="catalytic activity">
    <reaction evidence="1 9">
        <text>Endohydrolysis of (1-&gt;4)-beta-D-glucosidic linkages in cellulose, lichenin and cereal beta-D-glucans.</text>
        <dbReference type="EC" id="3.2.1.4"/>
    </reaction>
</comment>
<dbReference type="EC" id="3.2.1.4" evidence="9"/>
<evidence type="ECO:0000256" key="10">
    <source>
        <dbReference type="SAM" id="Phobius"/>
    </source>
</evidence>
<evidence type="ECO:0000256" key="4">
    <source>
        <dbReference type="ARBA" id="ARBA00023001"/>
    </source>
</evidence>
<evidence type="ECO:0000256" key="9">
    <source>
        <dbReference type="RuleBase" id="RU361166"/>
    </source>
</evidence>
<evidence type="ECO:0000256" key="5">
    <source>
        <dbReference type="ARBA" id="ARBA00023277"/>
    </source>
</evidence>
<keyword evidence="3 8" id="KW-0378">Hydrolase</keyword>
<dbReference type="InterPro" id="IPR008928">
    <property type="entry name" value="6-hairpin_glycosidase_sf"/>
</dbReference>
<feature type="transmembrane region" description="Helical" evidence="10">
    <location>
        <begin position="547"/>
        <end position="569"/>
    </location>
</feature>
<comment type="similarity">
    <text evidence="2 8 9">Belongs to the glycosyl hydrolase 9 (cellulase E) family.</text>
</comment>
<dbReference type="InterPro" id="IPR001701">
    <property type="entry name" value="Glyco_hydro_9"/>
</dbReference>
<feature type="domain" description="Glycoside hydrolase family 9" evidence="12">
    <location>
        <begin position="47"/>
        <end position="496"/>
    </location>
</feature>
<evidence type="ECO:0000256" key="1">
    <source>
        <dbReference type="ARBA" id="ARBA00000966"/>
    </source>
</evidence>
<feature type="active site" evidence="8">
    <location>
        <position position="475"/>
    </location>
</feature>
<dbReference type="Gene3D" id="1.50.10.10">
    <property type="match status" value="1"/>
</dbReference>
<comment type="caution">
    <text evidence="13">The sequence shown here is derived from an EMBL/GenBank/DDBJ whole genome shotgun (WGS) entry which is preliminary data.</text>
</comment>
<evidence type="ECO:0000256" key="6">
    <source>
        <dbReference type="ARBA" id="ARBA00023295"/>
    </source>
</evidence>
<keyword evidence="10" id="KW-0472">Membrane</keyword>
<keyword evidence="6 8" id="KW-0326">Glycosidase</keyword>
<dbReference type="InterPro" id="IPR033126">
    <property type="entry name" value="Glyco_hydro_9_Asp/Glu_AS"/>
</dbReference>
<feature type="chain" id="PRO_5034138260" description="Endoglucanase" evidence="11">
    <location>
        <begin position="16"/>
        <end position="582"/>
    </location>
</feature>
<dbReference type="InterPro" id="IPR012341">
    <property type="entry name" value="6hp_glycosidase-like_sf"/>
</dbReference>
<protein>
    <recommendedName>
        <fullName evidence="9">Endoglucanase</fullName>
        <ecNumber evidence="9">3.2.1.4</ecNumber>
    </recommendedName>
</protein>
<evidence type="ECO:0000256" key="7">
    <source>
        <dbReference type="ARBA" id="ARBA00023326"/>
    </source>
</evidence>
<dbReference type="GO" id="GO:0008810">
    <property type="term" value="F:cellulase activity"/>
    <property type="evidence" value="ECO:0007669"/>
    <property type="project" value="UniProtKB-EC"/>
</dbReference>
<dbReference type="Pfam" id="PF00759">
    <property type="entry name" value="Glyco_hydro_9"/>
    <property type="match status" value="1"/>
</dbReference>
<accession>A0A8H8CK26</accession>
<dbReference type="GO" id="GO:0030245">
    <property type="term" value="P:cellulose catabolic process"/>
    <property type="evidence" value="ECO:0007669"/>
    <property type="project" value="UniProtKB-KW"/>
</dbReference>
<evidence type="ECO:0000256" key="3">
    <source>
        <dbReference type="ARBA" id="ARBA00022801"/>
    </source>
</evidence>
<evidence type="ECO:0000256" key="8">
    <source>
        <dbReference type="PROSITE-ProRule" id="PRU10060"/>
    </source>
</evidence>
<keyword evidence="10" id="KW-1133">Transmembrane helix</keyword>
<feature type="signal peptide" evidence="11">
    <location>
        <begin position="1"/>
        <end position="15"/>
    </location>
</feature>
<dbReference type="AlphaFoldDB" id="A0A8H8CK26"/>
<dbReference type="PANTHER" id="PTHR22298">
    <property type="entry name" value="ENDO-1,4-BETA-GLUCANASE"/>
    <property type="match status" value="1"/>
</dbReference>
<keyword evidence="5 8" id="KW-0119">Carbohydrate metabolism</keyword>
<dbReference type="SUPFAM" id="SSF48208">
    <property type="entry name" value="Six-hairpin glycosidases"/>
    <property type="match status" value="1"/>
</dbReference>
<evidence type="ECO:0000256" key="2">
    <source>
        <dbReference type="ARBA" id="ARBA00007072"/>
    </source>
</evidence>
<feature type="active site" evidence="8">
    <location>
        <position position="484"/>
    </location>
</feature>
<name>A0A8H8CK26_PSICU</name>
<dbReference type="EMBL" id="JAFIQS010000005">
    <property type="protein sequence ID" value="KAG5169412.1"/>
    <property type="molecule type" value="Genomic_DNA"/>
</dbReference>
<keyword evidence="10" id="KW-0812">Transmembrane</keyword>
<proteinExistence type="inferred from homology"/>
<organism evidence="13">
    <name type="scientific">Psilocybe cubensis</name>
    <name type="common">Psychedelic mushroom</name>
    <name type="synonym">Stropharia cubensis</name>
    <dbReference type="NCBI Taxonomy" id="181762"/>
    <lineage>
        <taxon>Eukaryota</taxon>
        <taxon>Fungi</taxon>
        <taxon>Dikarya</taxon>
        <taxon>Basidiomycota</taxon>
        <taxon>Agaricomycotina</taxon>
        <taxon>Agaricomycetes</taxon>
        <taxon>Agaricomycetidae</taxon>
        <taxon>Agaricales</taxon>
        <taxon>Agaricineae</taxon>
        <taxon>Strophariaceae</taxon>
        <taxon>Psilocybe</taxon>
    </lineage>
</organism>